<dbReference type="InterPro" id="IPR010732">
    <property type="entry name" value="T6SS_TssG-like"/>
</dbReference>
<name>A0ABS7XDK7_9GAMM</name>
<organism evidence="1 2">
    <name type="scientific">Rheinheimera maricola</name>
    <dbReference type="NCBI Taxonomy" id="2793282"/>
    <lineage>
        <taxon>Bacteria</taxon>
        <taxon>Pseudomonadati</taxon>
        <taxon>Pseudomonadota</taxon>
        <taxon>Gammaproteobacteria</taxon>
        <taxon>Chromatiales</taxon>
        <taxon>Chromatiaceae</taxon>
        <taxon>Rheinheimera</taxon>
    </lineage>
</organism>
<keyword evidence="2" id="KW-1185">Reference proteome</keyword>
<evidence type="ECO:0000313" key="1">
    <source>
        <dbReference type="EMBL" id="MBZ9613416.1"/>
    </source>
</evidence>
<dbReference type="PANTHER" id="PTHR35564:SF3">
    <property type="entry name" value="TYPE VI SECRETION SYSTEM BASEPLATE SUBUNIT TSSG"/>
    <property type="match status" value="1"/>
</dbReference>
<comment type="caution">
    <text evidence="1">The sequence shown here is derived from an EMBL/GenBank/DDBJ whole genome shotgun (WGS) entry which is preliminary data.</text>
</comment>
<evidence type="ECO:0000313" key="2">
    <source>
        <dbReference type="Proteomes" id="UP000663814"/>
    </source>
</evidence>
<accession>A0ABS7XDK7</accession>
<dbReference type="EMBL" id="JAERPS020000007">
    <property type="protein sequence ID" value="MBZ9613416.1"/>
    <property type="molecule type" value="Genomic_DNA"/>
</dbReference>
<gene>
    <name evidence="1" type="ORF">I4W93_017620</name>
</gene>
<dbReference type="PANTHER" id="PTHR35564">
    <property type="match status" value="1"/>
</dbReference>
<sequence>MEHASRKTRLVLTRKLVQEPKKYTFSKAAELIERDFENGISSLKSVNSEPFLFRANPSFAFPSSDIDDIYQLDDGRFEVVVNFMGLYGPASPLPDYFTQEVIDELVEVESVELSTFYIHSLSELKAYQEKRLDMLNVRKRLNQDTKDIGSNIVKKIVLSQQQITAIQKGETIDKVLTNLQYNELFEKKAYLQMHHRLSANQRDFLDVFNHRLIYLYLQATRKYHPYRTSNLTNDYNLNILYSLIGAPSEADRLESPVKWHKLLKFSGLLSLKQGSAEVIKKVIAGYFDVYLENVEVEECVFREISIPLDQVSYLGFANNGLGESFLCGQRIGDCQGKFRVHLFGLDDDTYFRFIPEKIGQLVDSHYYFELKALLEFLKSPEQIADVGLHLDNKSRLQFNLDPVSPTILGYSSWLNPSDTQSRHVVI</sequence>
<reference evidence="1 2" key="1">
    <citation type="submission" date="2021-08" db="EMBL/GenBank/DDBJ databases">
        <title>Rheinheimera aquimaris sp. nov., isolated from seawater of the East Sea in Korea.</title>
        <authorList>
            <person name="Kim K.H."/>
            <person name="Wenting R."/>
            <person name="Kim K.R."/>
            <person name="Jeon C.O."/>
        </authorList>
    </citation>
    <scope>NUCLEOTIDE SEQUENCE [LARGE SCALE GENOMIC DNA]</scope>
    <source>
        <strain evidence="1 2">MA-13</strain>
    </source>
</reference>
<dbReference type="Pfam" id="PF06996">
    <property type="entry name" value="T6SS_TssG"/>
    <property type="match status" value="2"/>
</dbReference>
<proteinExistence type="predicted"/>
<protein>
    <submittedName>
        <fullName evidence="1">Type VI secretion system baseplate subunit TssG</fullName>
    </submittedName>
</protein>
<dbReference type="RefSeq" id="WP_205312149.1">
    <property type="nucleotide sequence ID" value="NZ_JAERPS020000007.1"/>
</dbReference>
<dbReference type="Proteomes" id="UP000663814">
    <property type="component" value="Unassembled WGS sequence"/>
</dbReference>